<dbReference type="SUPFAM" id="SSF53822">
    <property type="entry name" value="Periplasmic binding protein-like I"/>
    <property type="match status" value="1"/>
</dbReference>
<evidence type="ECO:0000313" key="2">
    <source>
        <dbReference type="Proteomes" id="UP000321400"/>
    </source>
</evidence>
<dbReference type="Gene3D" id="3.40.50.2300">
    <property type="match status" value="1"/>
</dbReference>
<gene>
    <name evidence="1" type="ORF">HAL01_01040</name>
</gene>
<organism evidence="1 2">
    <name type="scientific">Halolactibacillus alkaliphilus</name>
    <dbReference type="NCBI Taxonomy" id="442899"/>
    <lineage>
        <taxon>Bacteria</taxon>
        <taxon>Bacillati</taxon>
        <taxon>Bacillota</taxon>
        <taxon>Bacilli</taxon>
        <taxon>Bacillales</taxon>
        <taxon>Bacillaceae</taxon>
        <taxon>Halolactibacillus</taxon>
    </lineage>
</organism>
<dbReference type="STRING" id="442899.SAMN05720591_101197"/>
<dbReference type="EMBL" id="BJYE01000001">
    <property type="protein sequence ID" value="GEN55640.1"/>
    <property type="molecule type" value="Genomic_DNA"/>
</dbReference>
<accession>A0A511WWZ3</accession>
<sequence>MDSNEEIDDIYYMSIRIGVEKRAAELGYNILKMTSDVNNIPDDVEGILAIGKFDDTSVNEIAKLHKNVVFIGTNYPLNGFYTINGDFSQATEIALAHLINQGYKKWGL</sequence>
<protein>
    <submittedName>
        <fullName evidence="1">Uncharacterized protein</fullName>
    </submittedName>
</protein>
<dbReference type="AlphaFoldDB" id="A0A511WWZ3"/>
<comment type="caution">
    <text evidence="1">The sequence shown here is derived from an EMBL/GenBank/DDBJ whole genome shotgun (WGS) entry which is preliminary data.</text>
</comment>
<dbReference type="InterPro" id="IPR028082">
    <property type="entry name" value="Peripla_BP_I"/>
</dbReference>
<evidence type="ECO:0000313" key="1">
    <source>
        <dbReference type="EMBL" id="GEN55640.1"/>
    </source>
</evidence>
<dbReference type="Proteomes" id="UP000321400">
    <property type="component" value="Unassembled WGS sequence"/>
</dbReference>
<name>A0A511WWZ3_9BACI</name>
<proteinExistence type="predicted"/>
<keyword evidence="2" id="KW-1185">Reference proteome</keyword>
<reference evidence="1 2" key="1">
    <citation type="submission" date="2019-07" db="EMBL/GenBank/DDBJ databases">
        <title>Whole genome shotgun sequence of Halolactibacillus alkaliphilus NBRC 103919.</title>
        <authorList>
            <person name="Hosoyama A."/>
            <person name="Uohara A."/>
            <person name="Ohji S."/>
            <person name="Ichikawa N."/>
        </authorList>
    </citation>
    <scope>NUCLEOTIDE SEQUENCE [LARGE SCALE GENOMIC DNA]</scope>
    <source>
        <strain evidence="1 2">NBRC 103919</strain>
    </source>
</reference>